<feature type="compositionally biased region" description="Low complexity" evidence="1">
    <location>
        <begin position="137"/>
        <end position="146"/>
    </location>
</feature>
<dbReference type="EMBL" id="CP054840">
    <property type="protein sequence ID" value="QKV53581.1"/>
    <property type="molecule type" value="Genomic_DNA"/>
</dbReference>
<evidence type="ECO:0000313" key="2">
    <source>
        <dbReference type="EMBL" id="QKV53581.1"/>
    </source>
</evidence>
<dbReference type="AlphaFoldDB" id="A0A6N1X2M6"/>
<feature type="compositionally biased region" description="Low complexity" evidence="1">
    <location>
        <begin position="25"/>
        <end position="60"/>
    </location>
</feature>
<feature type="compositionally biased region" description="Basic and acidic residues" evidence="1">
    <location>
        <begin position="119"/>
        <end position="136"/>
    </location>
</feature>
<keyword evidence="3" id="KW-1185">Reference proteome</keyword>
<evidence type="ECO:0000256" key="1">
    <source>
        <dbReference type="SAM" id="MobiDB-lite"/>
    </source>
</evidence>
<dbReference type="KEGG" id="aant:HUK68_12155"/>
<gene>
    <name evidence="2" type="ORF">HUK68_12155</name>
</gene>
<name>A0A6N1X2M6_9BURK</name>
<sequence length="160" mass="17197">MTLCAAAICALGAVQAQETPRPLSATTTNAQTATQPAATGTSAAQAQMPSQAAPSQARSAEGQKMQRAPKGERHQGQRGKYANPQQHEAAAVRAEERAGRMPRGQDMDQYQRNALARCDVFRNADDRRSCAERVRSGESSGSVRDGGMLREYTEQVPVRP</sequence>
<organism evidence="2 3">
    <name type="scientific">Comamonas antarctica</name>
    <dbReference type="NCBI Taxonomy" id="2743470"/>
    <lineage>
        <taxon>Bacteria</taxon>
        <taxon>Pseudomonadati</taxon>
        <taxon>Pseudomonadota</taxon>
        <taxon>Betaproteobacteria</taxon>
        <taxon>Burkholderiales</taxon>
        <taxon>Comamonadaceae</taxon>
        <taxon>Comamonas</taxon>
    </lineage>
</organism>
<dbReference type="Proteomes" id="UP000509579">
    <property type="component" value="Chromosome"/>
</dbReference>
<feature type="compositionally biased region" description="Basic and acidic residues" evidence="1">
    <location>
        <begin position="93"/>
        <end position="106"/>
    </location>
</feature>
<accession>A0A6N1X2M6</accession>
<feature type="region of interest" description="Disordered" evidence="1">
    <location>
        <begin position="15"/>
        <end position="160"/>
    </location>
</feature>
<evidence type="ECO:0000313" key="3">
    <source>
        <dbReference type="Proteomes" id="UP000509579"/>
    </source>
</evidence>
<proteinExistence type="predicted"/>
<protein>
    <submittedName>
        <fullName evidence="2">Uncharacterized protein</fullName>
    </submittedName>
</protein>
<reference evidence="2 3" key="1">
    <citation type="submission" date="2020-06" db="EMBL/GenBank/DDBJ databases">
        <title>Acidovorax antarctica sp. nov., isolated from Corinth ice sheet soil, Antarctic Fields Peninsula.</title>
        <authorList>
            <person name="Xu Q."/>
            <person name="Peng F."/>
        </authorList>
    </citation>
    <scope>NUCLEOTIDE SEQUENCE [LARGE SCALE GENOMIC DNA]</scope>
    <source>
        <strain evidence="2 3">16-35-5</strain>
    </source>
</reference>